<organism evidence="3 4">
    <name type="scientific">Manduca sexta</name>
    <name type="common">Tobacco hawkmoth</name>
    <name type="synonym">Tobacco hornworm</name>
    <dbReference type="NCBI Taxonomy" id="7130"/>
    <lineage>
        <taxon>Eukaryota</taxon>
        <taxon>Metazoa</taxon>
        <taxon>Ecdysozoa</taxon>
        <taxon>Arthropoda</taxon>
        <taxon>Hexapoda</taxon>
        <taxon>Insecta</taxon>
        <taxon>Pterygota</taxon>
        <taxon>Neoptera</taxon>
        <taxon>Endopterygota</taxon>
        <taxon>Lepidoptera</taxon>
        <taxon>Glossata</taxon>
        <taxon>Ditrysia</taxon>
        <taxon>Bombycoidea</taxon>
        <taxon>Sphingidae</taxon>
        <taxon>Sphinginae</taxon>
        <taxon>Sphingini</taxon>
        <taxon>Manduca</taxon>
    </lineage>
</organism>
<protein>
    <submittedName>
        <fullName evidence="3">Uncharacterized protein</fullName>
    </submittedName>
</protein>
<sequence length="139" mass="16463">MFISLISYWARKKTYAICLLVVVGLIIISLYLNNLQQQYDKTLTSERCISELKSVKYQLNVVTEYKNRIDKLLTDTQKYQEADKERFKDVMESCFAMRQQSVLCQNQFEDLQAESKKLRADYERVSKELELLKSQSNPR</sequence>
<reference evidence="3" key="1">
    <citation type="journal article" date="2016" name="Insect Biochem. Mol. Biol.">
        <title>Multifaceted biological insights from a draft genome sequence of the tobacco hornworm moth, Manduca sexta.</title>
        <authorList>
            <person name="Kanost M.R."/>
            <person name="Arrese E.L."/>
            <person name="Cao X."/>
            <person name="Chen Y.R."/>
            <person name="Chellapilla S."/>
            <person name="Goldsmith M.R."/>
            <person name="Grosse-Wilde E."/>
            <person name="Heckel D.G."/>
            <person name="Herndon N."/>
            <person name="Jiang H."/>
            <person name="Papanicolaou A."/>
            <person name="Qu J."/>
            <person name="Soulages J.L."/>
            <person name="Vogel H."/>
            <person name="Walters J."/>
            <person name="Waterhouse R.M."/>
            <person name="Ahn S.J."/>
            <person name="Almeida F.C."/>
            <person name="An C."/>
            <person name="Aqrawi P."/>
            <person name="Bretschneider A."/>
            <person name="Bryant W.B."/>
            <person name="Bucks S."/>
            <person name="Chao H."/>
            <person name="Chevignon G."/>
            <person name="Christen J.M."/>
            <person name="Clarke D.F."/>
            <person name="Dittmer N.T."/>
            <person name="Ferguson L.C.F."/>
            <person name="Garavelou S."/>
            <person name="Gordon K.H.J."/>
            <person name="Gunaratna R.T."/>
            <person name="Han Y."/>
            <person name="Hauser F."/>
            <person name="He Y."/>
            <person name="Heidel-Fischer H."/>
            <person name="Hirsh A."/>
            <person name="Hu Y."/>
            <person name="Jiang H."/>
            <person name="Kalra D."/>
            <person name="Klinner C."/>
            <person name="Konig C."/>
            <person name="Kovar C."/>
            <person name="Kroll A.R."/>
            <person name="Kuwar S.S."/>
            <person name="Lee S.L."/>
            <person name="Lehman R."/>
            <person name="Li K."/>
            <person name="Li Z."/>
            <person name="Liang H."/>
            <person name="Lovelace S."/>
            <person name="Lu Z."/>
            <person name="Mansfield J.H."/>
            <person name="McCulloch K.J."/>
            <person name="Mathew T."/>
            <person name="Morton B."/>
            <person name="Muzny D.M."/>
            <person name="Neunemann D."/>
            <person name="Ongeri F."/>
            <person name="Pauchet Y."/>
            <person name="Pu L.L."/>
            <person name="Pyrousis I."/>
            <person name="Rao X.J."/>
            <person name="Redding A."/>
            <person name="Roesel C."/>
            <person name="Sanchez-Gracia A."/>
            <person name="Schaack S."/>
            <person name="Shukla A."/>
            <person name="Tetreau G."/>
            <person name="Wang Y."/>
            <person name="Xiong G.H."/>
            <person name="Traut W."/>
            <person name="Walsh T.K."/>
            <person name="Worley K.C."/>
            <person name="Wu D."/>
            <person name="Wu W."/>
            <person name="Wu Y.Q."/>
            <person name="Zhang X."/>
            <person name="Zou Z."/>
            <person name="Zucker H."/>
            <person name="Briscoe A.D."/>
            <person name="Burmester T."/>
            <person name="Clem R.J."/>
            <person name="Feyereisen R."/>
            <person name="Grimmelikhuijzen C.J.P."/>
            <person name="Hamodrakas S.J."/>
            <person name="Hansson B.S."/>
            <person name="Huguet E."/>
            <person name="Jermiin L.S."/>
            <person name="Lan Q."/>
            <person name="Lehman H.K."/>
            <person name="Lorenzen M."/>
            <person name="Merzendorfer H."/>
            <person name="Michalopoulos I."/>
            <person name="Morton D.B."/>
            <person name="Muthukrishnan S."/>
            <person name="Oakeshott J.G."/>
            <person name="Palmer W."/>
            <person name="Park Y."/>
            <person name="Passarelli A.L."/>
            <person name="Rozas J."/>
            <person name="Schwartz L.M."/>
            <person name="Smith W."/>
            <person name="Southgate A."/>
            <person name="Vilcinskas A."/>
            <person name="Vogt R."/>
            <person name="Wang P."/>
            <person name="Werren J."/>
            <person name="Yu X.Q."/>
            <person name="Zhou J.J."/>
            <person name="Brown S.J."/>
            <person name="Scherer S.E."/>
            <person name="Richards S."/>
            <person name="Blissard G.W."/>
        </authorList>
    </citation>
    <scope>NUCLEOTIDE SEQUENCE</scope>
</reference>
<gene>
    <name evidence="3" type="ORF">O3G_MSEX002520</name>
</gene>
<evidence type="ECO:0000313" key="3">
    <source>
        <dbReference type="EMBL" id="KAG6442839.1"/>
    </source>
</evidence>
<reference evidence="3" key="2">
    <citation type="submission" date="2020-12" db="EMBL/GenBank/DDBJ databases">
        <authorList>
            <person name="Kanost M."/>
        </authorList>
    </citation>
    <scope>NUCLEOTIDE SEQUENCE</scope>
</reference>
<feature type="transmembrane region" description="Helical" evidence="2">
    <location>
        <begin position="14"/>
        <end position="32"/>
    </location>
</feature>
<keyword evidence="1" id="KW-0175">Coiled coil</keyword>
<dbReference type="AlphaFoldDB" id="A0A921YPP1"/>
<comment type="caution">
    <text evidence="3">The sequence shown here is derived from an EMBL/GenBank/DDBJ whole genome shotgun (WGS) entry which is preliminary data.</text>
</comment>
<keyword evidence="2" id="KW-0812">Transmembrane</keyword>
<proteinExistence type="predicted"/>
<dbReference type="OrthoDB" id="6288648at2759"/>
<evidence type="ECO:0000313" key="4">
    <source>
        <dbReference type="Proteomes" id="UP000791440"/>
    </source>
</evidence>
<keyword evidence="2" id="KW-1133">Transmembrane helix</keyword>
<dbReference type="EMBL" id="JH668296">
    <property type="protein sequence ID" value="KAG6442839.1"/>
    <property type="molecule type" value="Genomic_DNA"/>
</dbReference>
<dbReference type="Proteomes" id="UP000791440">
    <property type="component" value="Unassembled WGS sequence"/>
</dbReference>
<evidence type="ECO:0000256" key="2">
    <source>
        <dbReference type="SAM" id="Phobius"/>
    </source>
</evidence>
<accession>A0A921YPP1</accession>
<keyword evidence="2" id="KW-0472">Membrane</keyword>
<keyword evidence="4" id="KW-1185">Reference proteome</keyword>
<feature type="coiled-coil region" evidence="1">
    <location>
        <begin position="108"/>
        <end position="135"/>
    </location>
</feature>
<name>A0A921YPP1_MANSE</name>
<evidence type="ECO:0000256" key="1">
    <source>
        <dbReference type="SAM" id="Coils"/>
    </source>
</evidence>